<evidence type="ECO:0000256" key="3">
    <source>
        <dbReference type="ARBA" id="ARBA00022553"/>
    </source>
</evidence>
<dbReference type="Pfam" id="PF02518">
    <property type="entry name" value="HATPase_c"/>
    <property type="match status" value="1"/>
</dbReference>
<evidence type="ECO:0000313" key="7">
    <source>
        <dbReference type="Proteomes" id="UP000015559"/>
    </source>
</evidence>
<proteinExistence type="predicted"/>
<dbReference type="eggNOG" id="COG4191">
    <property type="taxonomic scope" value="Bacteria"/>
</dbReference>
<dbReference type="InterPro" id="IPR029016">
    <property type="entry name" value="GAF-like_dom_sf"/>
</dbReference>
<dbReference type="Gene3D" id="1.10.287.130">
    <property type="match status" value="1"/>
</dbReference>
<dbReference type="InterPro" id="IPR003661">
    <property type="entry name" value="HisK_dim/P_dom"/>
</dbReference>
<evidence type="ECO:0000256" key="2">
    <source>
        <dbReference type="ARBA" id="ARBA00012438"/>
    </source>
</evidence>
<dbReference type="SUPFAM" id="SSF55874">
    <property type="entry name" value="ATPase domain of HSP90 chaperone/DNA topoisomerase II/histidine kinase"/>
    <property type="match status" value="1"/>
</dbReference>
<evidence type="ECO:0000313" key="6">
    <source>
        <dbReference type="EMBL" id="BAN36101.1"/>
    </source>
</evidence>
<evidence type="ECO:0000256" key="1">
    <source>
        <dbReference type="ARBA" id="ARBA00000085"/>
    </source>
</evidence>
<dbReference type="HOGENOM" id="CLU_000445_114_39_4"/>
<dbReference type="RefSeq" id="WP_009205298.1">
    <property type="nucleotide sequence ID" value="NC_022357.1"/>
</dbReference>
<keyword evidence="7" id="KW-1185">Reference proteome</keyword>
<keyword evidence="3" id="KW-0597">Phosphoprotein</keyword>
<comment type="catalytic activity">
    <reaction evidence="1">
        <text>ATP + protein L-histidine = ADP + protein N-phospho-L-histidine.</text>
        <dbReference type="EC" id="2.7.13.3"/>
    </reaction>
</comment>
<dbReference type="InterPro" id="IPR003018">
    <property type="entry name" value="GAF"/>
</dbReference>
<dbReference type="PROSITE" id="PS50109">
    <property type="entry name" value="HIS_KIN"/>
    <property type="match status" value="1"/>
</dbReference>
<dbReference type="PRINTS" id="PR00344">
    <property type="entry name" value="BCTRLSENSOR"/>
</dbReference>
<evidence type="ECO:0000256" key="4">
    <source>
        <dbReference type="SAM" id="Coils"/>
    </source>
</evidence>
<keyword evidence="4" id="KW-0175">Coiled coil</keyword>
<dbReference type="KEGG" id="sdr:SCD_n02293"/>
<dbReference type="Proteomes" id="UP000015559">
    <property type="component" value="Chromosome"/>
</dbReference>
<dbReference type="PANTHER" id="PTHR43065">
    <property type="entry name" value="SENSOR HISTIDINE KINASE"/>
    <property type="match status" value="1"/>
</dbReference>
<feature type="coiled-coil region" evidence="4">
    <location>
        <begin position="182"/>
        <end position="209"/>
    </location>
</feature>
<dbReference type="Pfam" id="PF13185">
    <property type="entry name" value="GAF_2"/>
    <property type="match status" value="1"/>
</dbReference>
<dbReference type="CDD" id="cd00082">
    <property type="entry name" value="HisKA"/>
    <property type="match status" value="1"/>
</dbReference>
<reference evidence="6 7" key="1">
    <citation type="journal article" date="2012" name="Appl. Environ. Microbiol.">
        <title>Draft genome sequence of a psychrotolerant sulfur-oxidizing bacterium, Sulfuricella denitrificans skB26, and proteomic insights into cold adaptation.</title>
        <authorList>
            <person name="Watanabe T."/>
            <person name="Kojima H."/>
            <person name="Fukui M."/>
        </authorList>
    </citation>
    <scope>NUCLEOTIDE SEQUENCE [LARGE SCALE GENOMIC DNA]</scope>
    <source>
        <strain evidence="7">skB26</strain>
    </source>
</reference>
<dbReference type="OrthoDB" id="1931120at2"/>
<dbReference type="STRING" id="1163617.SCD_n02293"/>
<dbReference type="InterPro" id="IPR005467">
    <property type="entry name" value="His_kinase_dom"/>
</dbReference>
<feature type="domain" description="Histidine kinase" evidence="5">
    <location>
        <begin position="218"/>
        <end position="462"/>
    </location>
</feature>
<protein>
    <recommendedName>
        <fullName evidence="2">histidine kinase</fullName>
        <ecNumber evidence="2">2.7.13.3</ecNumber>
    </recommendedName>
</protein>
<dbReference type="GO" id="GO:0000155">
    <property type="term" value="F:phosphorelay sensor kinase activity"/>
    <property type="evidence" value="ECO:0007669"/>
    <property type="project" value="InterPro"/>
</dbReference>
<dbReference type="EMBL" id="AP013066">
    <property type="protein sequence ID" value="BAN36101.1"/>
    <property type="molecule type" value="Genomic_DNA"/>
</dbReference>
<organism evidence="6 7">
    <name type="scientific">Sulfuricella denitrificans (strain DSM 22764 / NBRC 105220 / skB26)</name>
    <dbReference type="NCBI Taxonomy" id="1163617"/>
    <lineage>
        <taxon>Bacteria</taxon>
        <taxon>Pseudomonadati</taxon>
        <taxon>Pseudomonadota</taxon>
        <taxon>Betaproteobacteria</taxon>
        <taxon>Nitrosomonadales</taxon>
        <taxon>Sulfuricellaceae</taxon>
        <taxon>Sulfuricella</taxon>
    </lineage>
</organism>
<gene>
    <name evidence="6" type="ORF">SCD_n02293</name>
</gene>
<dbReference type="InterPro" id="IPR036097">
    <property type="entry name" value="HisK_dim/P_sf"/>
</dbReference>
<sequence>MLSDKVTKLSWVYQLYRLGQTSSLRDKPQQVLHAILEHIVEGFGANSGTLGLIEEDTQLLTIVAGIDIPDHVIGIKIELGSGILGLVAKTGQALLLNGDMSSDARFKTTVVRDKSSRPSSAMCWPLKIEDRVIGALSINRKDAAEPYTEIDLENGAVVVNLITVVVENTRLHRDQEKRIAMLSKMNDEIRSVNERLEDAQNQLLQSEKMASIGQLAAGVAHEINNPVGYINSNLGTLQKYLKDLFTMLDTYEQTEPLLVANPDVLTNIRALRDKLDISFLKEDVSALMSESQEGITRVKKIVQDLKDFSHVDEAEWQWANLHNGLDSTLNIVWNEIKYKAEVVKEYGSLPDIECLSSQINQVFMNMLVNAAHAIEEHGTITLRSGVQGEEVWVEFSDTGKGISQENLNRIFDPFFTTKPVGKGTGLGLSLSYSIIQKHHGRIEVSSEVGKGTNFRVWLPIKQPEKKA</sequence>
<dbReference type="Gene3D" id="3.30.450.40">
    <property type="match status" value="1"/>
</dbReference>
<name>S6AIM6_SULDS</name>
<dbReference type="InterPro" id="IPR003594">
    <property type="entry name" value="HATPase_dom"/>
</dbReference>
<dbReference type="PANTHER" id="PTHR43065:SF50">
    <property type="entry name" value="HISTIDINE KINASE"/>
    <property type="match status" value="1"/>
</dbReference>
<dbReference type="SUPFAM" id="SSF55781">
    <property type="entry name" value="GAF domain-like"/>
    <property type="match status" value="1"/>
</dbReference>
<evidence type="ECO:0000259" key="5">
    <source>
        <dbReference type="PROSITE" id="PS50109"/>
    </source>
</evidence>
<dbReference type="SUPFAM" id="SSF47384">
    <property type="entry name" value="Homodimeric domain of signal transducing histidine kinase"/>
    <property type="match status" value="1"/>
</dbReference>
<accession>S6AIM6</accession>
<dbReference type="InterPro" id="IPR004358">
    <property type="entry name" value="Sig_transdc_His_kin-like_C"/>
</dbReference>
<dbReference type="AlphaFoldDB" id="S6AIM6"/>
<dbReference type="SMART" id="SM00387">
    <property type="entry name" value="HATPase_c"/>
    <property type="match status" value="1"/>
</dbReference>
<dbReference type="Gene3D" id="3.30.565.10">
    <property type="entry name" value="Histidine kinase-like ATPase, C-terminal domain"/>
    <property type="match status" value="1"/>
</dbReference>
<dbReference type="InterPro" id="IPR036890">
    <property type="entry name" value="HATPase_C_sf"/>
</dbReference>
<dbReference type="SMART" id="SM00065">
    <property type="entry name" value="GAF"/>
    <property type="match status" value="1"/>
</dbReference>
<dbReference type="EC" id="2.7.13.3" evidence="2"/>